<dbReference type="OrthoDB" id="8591040at2"/>
<proteinExistence type="predicted"/>
<dbReference type="EMBL" id="QJKC01000001">
    <property type="protein sequence ID" value="PXX51197.1"/>
    <property type="molecule type" value="Genomic_DNA"/>
</dbReference>
<dbReference type="AlphaFoldDB" id="A0A318JRA8"/>
<evidence type="ECO:0000313" key="2">
    <source>
        <dbReference type="Proteomes" id="UP000248395"/>
    </source>
</evidence>
<gene>
    <name evidence="1" type="ORF">DFR38_101259</name>
</gene>
<dbReference type="RefSeq" id="WP_059285695.1">
    <property type="nucleotide sequence ID" value="NZ_LNQU01000036.1"/>
</dbReference>
<sequence>MVFFKIPMRNSSEWEKMYDFIVVEMKSADELDDVLSATLYDVFGEFDDDQPEHWQPQQLTLEQALASGWPIFSYAMYQREKDIE</sequence>
<keyword evidence="2" id="KW-1185">Reference proteome</keyword>
<comment type="caution">
    <text evidence="1">The sequence shown here is derived from an EMBL/GenBank/DDBJ whole genome shotgun (WGS) entry which is preliminary data.</text>
</comment>
<protein>
    <submittedName>
        <fullName evidence="1">Uncharacterized protein</fullName>
    </submittedName>
</protein>
<reference evidence="1 2" key="1">
    <citation type="submission" date="2018-05" db="EMBL/GenBank/DDBJ databases">
        <title>Genomic Encyclopedia of Type Strains, Phase IV (KMG-IV): sequencing the most valuable type-strain genomes for metagenomic binning, comparative biology and taxonomic classification.</title>
        <authorList>
            <person name="Goeker M."/>
        </authorList>
    </citation>
    <scope>NUCLEOTIDE SEQUENCE [LARGE SCALE GENOMIC DNA]</scope>
    <source>
        <strain evidence="1 2">DSM 25134</strain>
    </source>
</reference>
<name>A0A318JRA8_9NEIS</name>
<dbReference type="Proteomes" id="UP000248395">
    <property type="component" value="Unassembled WGS sequence"/>
</dbReference>
<evidence type="ECO:0000313" key="1">
    <source>
        <dbReference type="EMBL" id="PXX51197.1"/>
    </source>
</evidence>
<organism evidence="1 2">
    <name type="scientific">Aquitalea magnusonii</name>
    <dbReference type="NCBI Taxonomy" id="332411"/>
    <lineage>
        <taxon>Bacteria</taxon>
        <taxon>Pseudomonadati</taxon>
        <taxon>Pseudomonadota</taxon>
        <taxon>Betaproteobacteria</taxon>
        <taxon>Neisseriales</taxon>
        <taxon>Chromobacteriaceae</taxon>
        <taxon>Aquitalea</taxon>
    </lineage>
</organism>
<accession>A0A318JRA8</accession>